<keyword evidence="9" id="KW-1185">Reference proteome</keyword>
<comment type="catalytic activity">
    <reaction evidence="1 7">
        <text>guanosine(46) in tRNA + S-adenosyl-L-methionine = N(7)-methylguanosine(46) in tRNA + S-adenosyl-L-homocysteine</text>
        <dbReference type="Rhea" id="RHEA:42708"/>
        <dbReference type="Rhea" id="RHEA-COMP:10188"/>
        <dbReference type="Rhea" id="RHEA-COMP:10189"/>
        <dbReference type="ChEBI" id="CHEBI:57856"/>
        <dbReference type="ChEBI" id="CHEBI:59789"/>
        <dbReference type="ChEBI" id="CHEBI:74269"/>
        <dbReference type="ChEBI" id="CHEBI:74480"/>
        <dbReference type="EC" id="2.1.1.33"/>
    </reaction>
</comment>
<dbReference type="PROSITE" id="PS51625">
    <property type="entry name" value="SAM_MT_TRMB"/>
    <property type="match status" value="1"/>
</dbReference>
<name>A0A518CYL7_9BACT</name>
<evidence type="ECO:0000256" key="6">
    <source>
        <dbReference type="ARBA" id="ARBA00022694"/>
    </source>
</evidence>
<dbReference type="InterPro" id="IPR003358">
    <property type="entry name" value="tRNA_(Gua-N-7)_MeTrfase_Trmb"/>
</dbReference>
<dbReference type="Gene3D" id="3.40.50.150">
    <property type="entry name" value="Vaccinia Virus protein VP39"/>
    <property type="match status" value="1"/>
</dbReference>
<dbReference type="InterPro" id="IPR055361">
    <property type="entry name" value="tRNA_methyltr_TrmB_bact"/>
</dbReference>
<dbReference type="NCBIfam" id="TIGR00091">
    <property type="entry name" value="tRNA (guanosine(46)-N7)-methyltransferase TrmB"/>
    <property type="match status" value="1"/>
</dbReference>
<dbReference type="PANTHER" id="PTHR23417:SF14">
    <property type="entry name" value="PENTACOTRIPEPTIDE-REPEAT REGION OF PRORP DOMAIN-CONTAINING PROTEIN"/>
    <property type="match status" value="1"/>
</dbReference>
<dbReference type="EC" id="2.1.1.33" evidence="7"/>
<feature type="binding site" evidence="7">
    <location>
        <position position="68"/>
    </location>
    <ligand>
        <name>S-adenosyl-L-methionine</name>
        <dbReference type="ChEBI" id="CHEBI:59789"/>
    </ligand>
</feature>
<dbReference type="HAMAP" id="MF_01057">
    <property type="entry name" value="tRNA_methyltr_TrmB"/>
    <property type="match status" value="1"/>
</dbReference>
<evidence type="ECO:0000256" key="5">
    <source>
        <dbReference type="ARBA" id="ARBA00022691"/>
    </source>
</evidence>
<evidence type="ECO:0000313" key="8">
    <source>
        <dbReference type="EMBL" id="QDU84275.1"/>
    </source>
</evidence>
<feature type="binding site" evidence="7">
    <location>
        <position position="118"/>
    </location>
    <ligand>
        <name>S-adenosyl-L-methionine</name>
        <dbReference type="ChEBI" id="CHEBI:59789"/>
    </ligand>
</feature>
<comment type="function">
    <text evidence="2 7">Catalyzes the formation of N(7)-methylguanine at position 46 (m7G46) in tRNA.</text>
</comment>
<dbReference type="PANTHER" id="PTHR23417">
    <property type="entry name" value="3-DEOXY-D-MANNO-OCTULOSONIC-ACID TRANSFERASE/TRNA GUANINE-N 7 - -METHYLTRANSFERASE"/>
    <property type="match status" value="1"/>
</dbReference>
<feature type="binding site" evidence="7">
    <location>
        <position position="154"/>
    </location>
    <ligand>
        <name>substrate</name>
    </ligand>
</feature>
<keyword evidence="4 7" id="KW-0808">Transferase</keyword>
<reference evidence="8 9" key="1">
    <citation type="submission" date="2019-02" db="EMBL/GenBank/DDBJ databases">
        <title>Deep-cultivation of Planctomycetes and their phenomic and genomic characterization uncovers novel biology.</title>
        <authorList>
            <person name="Wiegand S."/>
            <person name="Jogler M."/>
            <person name="Boedeker C."/>
            <person name="Pinto D."/>
            <person name="Vollmers J."/>
            <person name="Rivas-Marin E."/>
            <person name="Kohn T."/>
            <person name="Peeters S.H."/>
            <person name="Heuer A."/>
            <person name="Rast P."/>
            <person name="Oberbeckmann S."/>
            <person name="Bunk B."/>
            <person name="Jeske O."/>
            <person name="Meyerdierks A."/>
            <person name="Storesund J.E."/>
            <person name="Kallscheuer N."/>
            <person name="Luecker S."/>
            <person name="Lage O.M."/>
            <person name="Pohl T."/>
            <person name="Merkel B.J."/>
            <person name="Hornburger P."/>
            <person name="Mueller R.-W."/>
            <person name="Bruemmer F."/>
            <person name="Labrenz M."/>
            <person name="Spormann A.M."/>
            <person name="Op den Camp H."/>
            <person name="Overmann J."/>
            <person name="Amann R."/>
            <person name="Jetten M.S.M."/>
            <person name="Mascher T."/>
            <person name="Medema M.H."/>
            <person name="Devos D.P."/>
            <person name="Kaster A.-K."/>
            <person name="Ovreas L."/>
            <person name="Rohde M."/>
            <person name="Galperin M.Y."/>
            <person name="Jogler C."/>
        </authorList>
    </citation>
    <scope>NUCLEOTIDE SEQUENCE [LARGE SCALE GENOMIC DNA]</scope>
    <source>
        <strain evidence="8 9">Pla163</strain>
    </source>
</reference>
<dbReference type="GO" id="GO:0008176">
    <property type="term" value="F:tRNA (guanine(46)-N7)-methyltransferase activity"/>
    <property type="evidence" value="ECO:0007669"/>
    <property type="project" value="UniProtKB-UniRule"/>
</dbReference>
<evidence type="ECO:0000256" key="2">
    <source>
        <dbReference type="ARBA" id="ARBA00003015"/>
    </source>
</evidence>
<dbReference type="Pfam" id="PF02390">
    <property type="entry name" value="Methyltransf_4"/>
    <property type="match status" value="1"/>
</dbReference>
<organism evidence="8 9">
    <name type="scientific">Rohdeia mirabilis</name>
    <dbReference type="NCBI Taxonomy" id="2528008"/>
    <lineage>
        <taxon>Bacteria</taxon>
        <taxon>Pseudomonadati</taxon>
        <taxon>Planctomycetota</taxon>
        <taxon>Planctomycetia</taxon>
        <taxon>Planctomycetia incertae sedis</taxon>
        <taxon>Rohdeia</taxon>
    </lineage>
</organism>
<comment type="similarity">
    <text evidence="7">Belongs to the class I-like SAM-binding methyltransferase superfamily. TrmB family.</text>
</comment>
<proteinExistence type="inferred from homology"/>
<sequence>MRLKRTLVTEPVDFAPPAVEPGRTPPRLVWNELFERPAPVELEIGSGKGTFLVQEAAARPESNFFGIEYMKKYSYYGADRCRRAGLSNVRTFAGDAVGFVTDRIPDASVRIVHVYHPDPWPKARHHKRRIVRAETLAQFERILEPGGELRVVTDHPEYAEWIAGVLATSSMPEIAYTRPASAGEDELVGTNFERKYKLRDGRPLFPFARRKQG</sequence>
<dbReference type="RefSeq" id="WP_145185522.1">
    <property type="nucleotide sequence ID" value="NZ_CP036290.1"/>
</dbReference>
<dbReference type="CDD" id="cd02440">
    <property type="entry name" value="AdoMet_MTases"/>
    <property type="match status" value="1"/>
</dbReference>
<accession>A0A518CYL7</accession>
<evidence type="ECO:0000256" key="4">
    <source>
        <dbReference type="ARBA" id="ARBA00022679"/>
    </source>
</evidence>
<comment type="caution">
    <text evidence="7">Lacks conserved residue(s) required for the propagation of feature annotation.</text>
</comment>
<evidence type="ECO:0000256" key="7">
    <source>
        <dbReference type="HAMAP-Rule" id="MF_01057"/>
    </source>
</evidence>
<evidence type="ECO:0000256" key="3">
    <source>
        <dbReference type="ARBA" id="ARBA00022603"/>
    </source>
</evidence>
<feature type="binding site" evidence="7">
    <location>
        <position position="95"/>
    </location>
    <ligand>
        <name>S-adenosyl-L-methionine</name>
        <dbReference type="ChEBI" id="CHEBI:59789"/>
    </ligand>
</feature>
<dbReference type="AlphaFoldDB" id="A0A518CYL7"/>
<dbReference type="OrthoDB" id="9802090at2"/>
<dbReference type="UniPathway" id="UPA00989"/>
<keyword evidence="6 7" id="KW-0819">tRNA processing</keyword>
<comment type="pathway">
    <text evidence="7">tRNA modification; N(7)-methylguanine-tRNA biosynthesis.</text>
</comment>
<dbReference type="InterPro" id="IPR029063">
    <property type="entry name" value="SAM-dependent_MTases_sf"/>
</dbReference>
<keyword evidence="3 7" id="KW-0489">Methyltransferase</keyword>
<feature type="binding site" evidence="7">
    <location>
        <position position="43"/>
    </location>
    <ligand>
        <name>S-adenosyl-L-methionine</name>
        <dbReference type="ChEBI" id="CHEBI:59789"/>
    </ligand>
</feature>
<evidence type="ECO:0000256" key="1">
    <source>
        <dbReference type="ARBA" id="ARBA00000142"/>
    </source>
</evidence>
<dbReference type="GO" id="GO:0043527">
    <property type="term" value="C:tRNA methyltransferase complex"/>
    <property type="evidence" value="ECO:0007669"/>
    <property type="project" value="TreeGrafter"/>
</dbReference>
<keyword evidence="5 7" id="KW-0949">S-adenosyl-L-methionine</keyword>
<protein>
    <recommendedName>
        <fullName evidence="7">tRNA (guanine-N(7)-)-methyltransferase</fullName>
        <ecNumber evidence="7">2.1.1.33</ecNumber>
    </recommendedName>
    <alternativeName>
        <fullName evidence="7">tRNA (guanine(46)-N(7))-methyltransferase</fullName>
    </alternativeName>
    <alternativeName>
        <fullName evidence="7">tRNA(m7G46)-methyltransferase</fullName>
    </alternativeName>
</protein>
<evidence type="ECO:0000313" key="9">
    <source>
        <dbReference type="Proteomes" id="UP000319342"/>
    </source>
</evidence>
<gene>
    <name evidence="7 8" type="primary">trmB</name>
    <name evidence="8" type="ORF">Pla163_13820</name>
</gene>
<dbReference type="Proteomes" id="UP000319342">
    <property type="component" value="Chromosome"/>
</dbReference>
<dbReference type="SUPFAM" id="SSF53335">
    <property type="entry name" value="S-adenosyl-L-methionine-dependent methyltransferases"/>
    <property type="match status" value="1"/>
</dbReference>
<feature type="binding site" evidence="7">
    <location>
        <begin position="190"/>
        <end position="193"/>
    </location>
    <ligand>
        <name>substrate</name>
    </ligand>
</feature>
<dbReference type="EMBL" id="CP036290">
    <property type="protein sequence ID" value="QDU84275.1"/>
    <property type="molecule type" value="Genomic_DNA"/>
</dbReference>
<feature type="binding site" evidence="7">
    <location>
        <position position="122"/>
    </location>
    <ligand>
        <name>substrate</name>
    </ligand>
</feature>